<reference evidence="1 2" key="1">
    <citation type="submission" date="2018-06" db="EMBL/GenBank/DDBJ databases">
        <authorList>
            <person name="Burkert N.A."/>
            <person name="Costello E."/>
            <person name="Grana D.J."/>
            <person name="Pejavara N.C."/>
            <person name="Picknally G.M."/>
            <person name="Christen E.M."/>
            <person name="Williams K.C."/>
            <person name="Merlino C.O."/>
            <person name="McCann M.P."/>
            <person name="Lee-Soety J.Y."/>
            <person name="Washington J.M."/>
            <person name="Garlena R.A."/>
            <person name="Russell D.A."/>
            <person name="Pope W.H."/>
            <person name="Jacobs-Sera D."/>
            <person name="Hendrix R.W."/>
            <person name="Hatfull G.F."/>
        </authorList>
    </citation>
    <scope>NUCLEOTIDE SEQUENCE [LARGE SCALE GENOMIC DNA]</scope>
</reference>
<keyword evidence="2" id="KW-1185">Reference proteome</keyword>
<dbReference type="KEGG" id="vg:65114640"/>
<accession>A0A345L4U6</accession>
<dbReference type="GeneID" id="65114640"/>
<dbReference type="Proteomes" id="UP000259879">
    <property type="component" value="Segment"/>
</dbReference>
<protein>
    <submittedName>
        <fullName evidence="1">Uncharacterized protein</fullName>
    </submittedName>
</protein>
<dbReference type="RefSeq" id="YP_010096979.1">
    <property type="nucleotide sequence ID" value="NC_055755.1"/>
</dbReference>
<organism evidence="1 2">
    <name type="scientific">Gordonia phage NatB6</name>
    <dbReference type="NCBI Taxonomy" id="2250322"/>
    <lineage>
        <taxon>Viruses</taxon>
        <taxon>Duplodnaviria</taxon>
        <taxon>Heunggongvirae</taxon>
        <taxon>Uroviricota</taxon>
        <taxon>Caudoviricetes</taxon>
        <taxon>Zierdtviridae</taxon>
        <taxon>Emilbogenvirinae</taxon>
        <taxon>Foxborovirus</taxon>
        <taxon>Foxborovirus NatB6</taxon>
    </lineage>
</organism>
<gene>
    <name evidence="1" type="primary">18</name>
    <name evidence="1" type="ORF">SEA_NATB6_18</name>
</gene>
<sequence>MSDDQTQPINGIEELSAETIRNAISTEVKERFGEDFFVRSAIVVAIVERPRGELEKPNAPRVSLFLKSLMPIHPSIAINMMKEAAKMYQVKKTTSGESQ</sequence>
<dbReference type="EMBL" id="MH536824">
    <property type="protein sequence ID" value="AXH50298.1"/>
    <property type="molecule type" value="Genomic_DNA"/>
</dbReference>
<name>A0A345L4U6_9CAUD</name>
<evidence type="ECO:0000313" key="2">
    <source>
        <dbReference type="Proteomes" id="UP000259879"/>
    </source>
</evidence>
<proteinExistence type="predicted"/>
<evidence type="ECO:0000313" key="1">
    <source>
        <dbReference type="EMBL" id="AXH50298.1"/>
    </source>
</evidence>